<gene>
    <name evidence="1" type="ORF">HNR07_004454</name>
</gene>
<dbReference type="Proteomes" id="UP000579647">
    <property type="component" value="Unassembled WGS sequence"/>
</dbReference>
<dbReference type="RefSeq" id="WP_184366595.1">
    <property type="nucleotide sequence ID" value="NZ_BAAAKM010000007.1"/>
</dbReference>
<sequence>MPSNRPGQHRTDFLEPRPYGYVYVGASIAPPGRAPLVRRSRELDDALVEFRGIAEELERLPAVVATTVYEAVFMPPLPGGPRFDVVLLVTTTAPEAVPDVLDSDPYRRLDGELVMTAENTSRIGETGDDPSATFLLNHFTAPDPERAQAVWEGLTRWYTDVVGVDNSTLLRPLTEAPYALVNHVRIPGGPGRFLFAQFRRPSFYRHVRGALKAEGMLARPVFYRRAFHRRA</sequence>
<organism evidence="1 2">
    <name type="scientific">Nocardiopsis metallicus</name>
    <dbReference type="NCBI Taxonomy" id="179819"/>
    <lineage>
        <taxon>Bacteria</taxon>
        <taxon>Bacillati</taxon>
        <taxon>Actinomycetota</taxon>
        <taxon>Actinomycetes</taxon>
        <taxon>Streptosporangiales</taxon>
        <taxon>Nocardiopsidaceae</taxon>
        <taxon>Nocardiopsis</taxon>
    </lineage>
</organism>
<keyword evidence="2" id="KW-1185">Reference proteome</keyword>
<dbReference type="EMBL" id="JACHDO010000001">
    <property type="protein sequence ID" value="MBB5493317.1"/>
    <property type="molecule type" value="Genomic_DNA"/>
</dbReference>
<evidence type="ECO:0000313" key="1">
    <source>
        <dbReference type="EMBL" id="MBB5493317.1"/>
    </source>
</evidence>
<accession>A0A840WNY4</accession>
<proteinExistence type="predicted"/>
<dbReference type="AlphaFoldDB" id="A0A840WNY4"/>
<comment type="caution">
    <text evidence="1">The sequence shown here is derived from an EMBL/GenBank/DDBJ whole genome shotgun (WGS) entry which is preliminary data.</text>
</comment>
<reference evidence="1 2" key="1">
    <citation type="submission" date="2020-08" db="EMBL/GenBank/DDBJ databases">
        <title>Sequencing the genomes of 1000 actinobacteria strains.</title>
        <authorList>
            <person name="Klenk H.-P."/>
        </authorList>
    </citation>
    <scope>NUCLEOTIDE SEQUENCE [LARGE SCALE GENOMIC DNA]</scope>
    <source>
        <strain evidence="1 2">DSM 44598</strain>
    </source>
</reference>
<evidence type="ECO:0000313" key="2">
    <source>
        <dbReference type="Proteomes" id="UP000579647"/>
    </source>
</evidence>
<name>A0A840WNY4_9ACTN</name>
<protein>
    <submittedName>
        <fullName evidence="1">Uncharacterized protein</fullName>
    </submittedName>
</protein>